<name>A0A8J2T9G4_ZYGB2</name>
<evidence type="ECO:0000256" key="1">
    <source>
        <dbReference type="ARBA" id="ARBA00022603"/>
    </source>
</evidence>
<dbReference type="Gene3D" id="3.40.50.150">
    <property type="entry name" value="Vaccinia Virus protein VP39"/>
    <property type="match status" value="1"/>
</dbReference>
<dbReference type="GO" id="GO:0005634">
    <property type="term" value="C:nucleus"/>
    <property type="evidence" value="ECO:0007669"/>
    <property type="project" value="TreeGrafter"/>
</dbReference>
<keyword evidence="2" id="KW-0808">Transferase</keyword>
<dbReference type="GO" id="GO:0000049">
    <property type="term" value="F:tRNA binding"/>
    <property type="evidence" value="ECO:0007669"/>
    <property type="project" value="TreeGrafter"/>
</dbReference>
<dbReference type="AlphaFoldDB" id="A0A8J2T9G4"/>
<evidence type="ECO:0000313" key="6">
    <source>
        <dbReference type="Proteomes" id="UP000019375"/>
    </source>
</evidence>
<dbReference type="InterPro" id="IPR051422">
    <property type="entry name" value="AlkB_tRNA_MeTrf/Diox"/>
</dbReference>
<gene>
    <name evidence="5" type="ORF">BN860_03422g</name>
</gene>
<proteinExistence type="predicted"/>
<keyword evidence="3" id="KW-0175">Coiled coil</keyword>
<dbReference type="GO" id="GO:0030488">
    <property type="term" value="P:tRNA methylation"/>
    <property type="evidence" value="ECO:0007669"/>
    <property type="project" value="TreeGrafter"/>
</dbReference>
<dbReference type="GO" id="GO:0002098">
    <property type="term" value="P:tRNA wobble uridine modification"/>
    <property type="evidence" value="ECO:0007669"/>
    <property type="project" value="TreeGrafter"/>
</dbReference>
<feature type="domain" description="Methyltransferase type 11" evidence="4">
    <location>
        <begin position="46"/>
        <end position="128"/>
    </location>
</feature>
<organism evidence="5 6">
    <name type="scientific">Zygosaccharomyces bailii (strain CLIB 213 / ATCC 58445 / CBS 680 / BCRC 21525 / NBRC 1098 / NCYC 1416 / NRRL Y-2227)</name>
    <dbReference type="NCBI Taxonomy" id="1333698"/>
    <lineage>
        <taxon>Eukaryota</taxon>
        <taxon>Fungi</taxon>
        <taxon>Dikarya</taxon>
        <taxon>Ascomycota</taxon>
        <taxon>Saccharomycotina</taxon>
        <taxon>Saccharomycetes</taxon>
        <taxon>Saccharomycetales</taxon>
        <taxon>Saccharomycetaceae</taxon>
        <taxon>Zygosaccharomyces</taxon>
    </lineage>
</organism>
<dbReference type="InterPro" id="IPR013216">
    <property type="entry name" value="Methyltransf_11"/>
</dbReference>
<keyword evidence="6" id="KW-1185">Reference proteome</keyword>
<evidence type="ECO:0000259" key="4">
    <source>
        <dbReference type="Pfam" id="PF08241"/>
    </source>
</evidence>
<dbReference type="GO" id="GO:0008757">
    <property type="term" value="F:S-adenosylmethionine-dependent methyltransferase activity"/>
    <property type="evidence" value="ECO:0007669"/>
    <property type="project" value="InterPro"/>
</dbReference>
<evidence type="ECO:0000256" key="3">
    <source>
        <dbReference type="SAM" id="Coils"/>
    </source>
</evidence>
<feature type="coiled-coil region" evidence="3">
    <location>
        <begin position="194"/>
        <end position="223"/>
    </location>
</feature>
<keyword evidence="1" id="KW-0489">Methyltransferase</keyword>
<sequence>MAELKEQEYVHNVYDEIAPHFSETRYKPWPIVADFLLKQPKGSIGIDVGCGNGKYLSVNPDVFIVGSDRSCGLIQCAHGINTRYNVVIADGLQLPHKDGTFDFAISIAVVHHWTTRERRVAAIAHILSKLRSEGEALVYCWALEQRESRRGYHEGMEQDVLVPWVLKGKQQPQKCRKTKGELKIDVSMVPPQERAQYIAKKKRERQEMQRIDQQQVVEEQEQNQQTKYRFYHLYREGELEEDCRTANGVVVATGYEKDNWYAVVKKQS</sequence>
<dbReference type="Proteomes" id="UP000019375">
    <property type="component" value="Unassembled WGS sequence"/>
</dbReference>
<dbReference type="CDD" id="cd02440">
    <property type="entry name" value="AdoMet_MTases"/>
    <property type="match status" value="1"/>
</dbReference>
<dbReference type="Pfam" id="PF08241">
    <property type="entry name" value="Methyltransf_11"/>
    <property type="match status" value="1"/>
</dbReference>
<dbReference type="OrthoDB" id="271595at2759"/>
<reference evidence="6" key="1">
    <citation type="journal article" date="2013" name="Genome Announc.">
        <title>Genome sequence of the food spoilage yeast Zygosaccharomyces bailii CLIB 213(T).</title>
        <authorList>
            <person name="Galeote V."/>
            <person name="Bigey F."/>
            <person name="Devillers H."/>
            <person name="Neuveglise C."/>
            <person name="Dequin S."/>
        </authorList>
    </citation>
    <scope>NUCLEOTIDE SEQUENCE [LARGE SCALE GENOMIC DNA]</scope>
    <source>
        <strain evidence="6">CLIB 213 / ATCC 58445 / CBS 680 / CCRC 21525 / NBRC 1098 / NCYC 1416 / NRRL Y-2227</strain>
    </source>
</reference>
<dbReference type="GO" id="GO:0005737">
    <property type="term" value="C:cytoplasm"/>
    <property type="evidence" value="ECO:0007669"/>
    <property type="project" value="TreeGrafter"/>
</dbReference>
<evidence type="ECO:0000256" key="2">
    <source>
        <dbReference type="ARBA" id="ARBA00022679"/>
    </source>
</evidence>
<accession>A0A8J2T9G4</accession>
<dbReference type="InterPro" id="IPR029063">
    <property type="entry name" value="SAM-dependent_MTases_sf"/>
</dbReference>
<evidence type="ECO:0000313" key="5">
    <source>
        <dbReference type="EMBL" id="CDF89859.1"/>
    </source>
</evidence>
<dbReference type="GO" id="GO:0106335">
    <property type="term" value="F:tRNA (5-carboxymethyluridine(34)-5-O)-methyltransferase activity"/>
    <property type="evidence" value="ECO:0007669"/>
    <property type="project" value="TreeGrafter"/>
</dbReference>
<dbReference type="SUPFAM" id="SSF53335">
    <property type="entry name" value="S-adenosyl-L-methionine-dependent methyltransferases"/>
    <property type="match status" value="1"/>
</dbReference>
<protein>
    <submittedName>
        <fullName evidence="5">ZYBA0S05-03422g1_1</fullName>
    </submittedName>
</protein>
<dbReference type="PANTHER" id="PTHR13069">
    <property type="entry name" value="ALKYLATED DNA REPAIR PROTEIN ALKB HOMOLOG 8"/>
    <property type="match status" value="1"/>
</dbReference>
<dbReference type="PANTHER" id="PTHR13069:SF21">
    <property type="entry name" value="ALKYLATED DNA REPAIR PROTEIN ALKB HOMOLOG 8"/>
    <property type="match status" value="1"/>
</dbReference>
<dbReference type="EMBL" id="HG316458">
    <property type="protein sequence ID" value="CDF89859.1"/>
    <property type="molecule type" value="Genomic_DNA"/>
</dbReference>